<evidence type="ECO:0000256" key="1">
    <source>
        <dbReference type="SAM" id="Phobius"/>
    </source>
</evidence>
<keyword evidence="1" id="KW-0812">Transmembrane</keyword>
<name>A0A1E2V5P2_9GAMM</name>
<dbReference type="EMBL" id="MDTQ01000001">
    <property type="protein sequence ID" value="ODC02233.1"/>
    <property type="molecule type" value="Genomic_DNA"/>
</dbReference>
<dbReference type="RefSeq" id="WP_068996617.1">
    <property type="nucleotide sequence ID" value="NZ_MDTQ01000001.1"/>
</dbReference>
<feature type="transmembrane region" description="Helical" evidence="1">
    <location>
        <begin position="103"/>
        <end position="125"/>
    </location>
</feature>
<protein>
    <submittedName>
        <fullName evidence="2">Uncharacterized protein</fullName>
    </submittedName>
</protein>
<dbReference type="STRING" id="197479.BFW38_00390"/>
<evidence type="ECO:0000313" key="2">
    <source>
        <dbReference type="EMBL" id="ODC02233.1"/>
    </source>
</evidence>
<accession>A0A1E2V5P2</accession>
<keyword evidence="1" id="KW-0472">Membrane</keyword>
<evidence type="ECO:0000313" key="3">
    <source>
        <dbReference type="Proteomes" id="UP000094291"/>
    </source>
</evidence>
<proteinExistence type="predicted"/>
<comment type="caution">
    <text evidence="2">The sequence shown here is derived from an EMBL/GenBank/DDBJ whole genome shotgun (WGS) entry which is preliminary data.</text>
</comment>
<dbReference type="AlphaFoldDB" id="A0A1E2V5P2"/>
<feature type="transmembrane region" description="Helical" evidence="1">
    <location>
        <begin position="45"/>
        <end position="63"/>
    </location>
</feature>
<organism evidence="2 3">
    <name type="scientific">Terasakiispira papahanaumokuakeensis</name>
    <dbReference type="NCBI Taxonomy" id="197479"/>
    <lineage>
        <taxon>Bacteria</taxon>
        <taxon>Pseudomonadati</taxon>
        <taxon>Pseudomonadota</taxon>
        <taxon>Gammaproteobacteria</taxon>
        <taxon>Oceanospirillales</taxon>
        <taxon>Terasakiispira</taxon>
    </lineage>
</organism>
<keyword evidence="1" id="KW-1133">Transmembrane helix</keyword>
<feature type="transmembrane region" description="Helical" evidence="1">
    <location>
        <begin position="12"/>
        <end position="33"/>
    </location>
</feature>
<keyword evidence="3" id="KW-1185">Reference proteome</keyword>
<gene>
    <name evidence="2" type="ORF">BFW38_00390</name>
</gene>
<reference evidence="2 3" key="1">
    <citation type="submission" date="2016-08" db="EMBL/GenBank/DDBJ databases">
        <authorList>
            <person name="Seilhamer J.J."/>
        </authorList>
    </citation>
    <scope>NUCLEOTIDE SEQUENCE [LARGE SCALE GENOMIC DNA]</scope>
    <source>
        <strain evidence="2 3">PH27A</strain>
    </source>
</reference>
<feature type="transmembrane region" description="Helical" evidence="1">
    <location>
        <begin position="70"/>
        <end position="88"/>
    </location>
</feature>
<dbReference type="Proteomes" id="UP000094291">
    <property type="component" value="Unassembled WGS sequence"/>
</dbReference>
<sequence>MNIQGRPEAIKKSITLIVIIALLSISLNLFNLYDFRHQPGFKEALSIQLIFNSLYLLLLYKIWTGRHWARIMFTLWITIQLIYNISFYTRNMIPLTAFPMRTAASYVLIIIGIILMFTPASNAWFKAMSVKLKSAPDKD</sequence>